<accession>A0AC61N260</accession>
<dbReference type="Proteomes" id="UP000595814">
    <property type="component" value="Chromosome"/>
</dbReference>
<keyword evidence="2" id="KW-1185">Reference proteome</keyword>
<sequence length="180" mass="19731">MKIKLKTRDLTYISIFIAIIAICSWISIPMTIPFTLQTFAIFITIGLLGTFKSFIAILLYVFLGAIGLPIFSNFTGGLGILFGPTGGYILGFLFTSVITGKLIDLLPKKNIFLIIAMLTGLLTCYFLGTIWFVLVYTNSSGSISIYRALSLCVFPFIIPDLVKIGLASIIINKLKGKINL</sequence>
<evidence type="ECO:0000313" key="1">
    <source>
        <dbReference type="EMBL" id="QQK08823.1"/>
    </source>
</evidence>
<evidence type="ECO:0000313" key="2">
    <source>
        <dbReference type="Proteomes" id="UP000595814"/>
    </source>
</evidence>
<proteinExistence type="predicted"/>
<dbReference type="EMBL" id="CP066744">
    <property type="protein sequence ID" value="QQK08823.1"/>
    <property type="molecule type" value="Genomic_DNA"/>
</dbReference>
<reference evidence="1 2" key="1">
    <citation type="journal article" date="2022" name="Int. J. Syst. Evol. Microbiol.">
        <title>Miniphocaeibacter halophilus sp. nov., an ammonium-tolerant acetate-producing bacterium isolated from a biogas system.</title>
        <authorList>
            <person name="Schnurer A."/>
            <person name="Singh A."/>
            <person name="Bi S."/>
            <person name="Qiao W."/>
            <person name="Westerholm M."/>
        </authorList>
    </citation>
    <scope>NUCLEOTIDE SEQUENCE [LARGE SCALE GENOMIC DNA]</scope>
    <source>
        <strain evidence="1 2">AMB_01</strain>
    </source>
</reference>
<name>A0AC61N260_9FIRM</name>
<organism evidence="1 2">
    <name type="scientific">Miniphocaeibacter halophilus</name>
    <dbReference type="NCBI Taxonomy" id="2931922"/>
    <lineage>
        <taxon>Bacteria</taxon>
        <taxon>Bacillati</taxon>
        <taxon>Bacillota</taxon>
        <taxon>Tissierellia</taxon>
        <taxon>Tissierellales</taxon>
        <taxon>Peptoniphilaceae</taxon>
        <taxon>Miniphocaeibacter</taxon>
    </lineage>
</organism>
<gene>
    <name evidence="1" type="ORF">JFY71_04625</name>
</gene>
<protein>
    <submittedName>
        <fullName evidence="1">Biotin transporter BioY</fullName>
    </submittedName>
</protein>